<evidence type="ECO:0000256" key="1">
    <source>
        <dbReference type="SAM" id="MobiDB-lite"/>
    </source>
</evidence>
<feature type="domain" description="Rho-GAP" evidence="2">
    <location>
        <begin position="98"/>
        <end position="277"/>
    </location>
</feature>
<evidence type="ECO:0000259" key="2">
    <source>
        <dbReference type="Pfam" id="PF00620"/>
    </source>
</evidence>
<feature type="compositionally biased region" description="Polar residues" evidence="1">
    <location>
        <begin position="581"/>
        <end position="602"/>
    </location>
</feature>
<name>A0A0A1SSA2_9HYPO</name>
<dbReference type="InterPro" id="IPR000198">
    <property type="entry name" value="RhoGAP_dom"/>
</dbReference>
<reference evidence="3 4" key="1">
    <citation type="journal article" date="2015" name="Genome Announc.">
        <title>Draft Genome Sequence and Gene Annotation of the Entomopathogenic Fungus Verticillium hemipterigenum.</title>
        <authorList>
            <person name="Horn F."/>
            <person name="Habel A."/>
            <person name="Scharf D.H."/>
            <person name="Dworschak J."/>
            <person name="Brakhage A.A."/>
            <person name="Guthke R."/>
            <person name="Hertweck C."/>
            <person name="Linde J."/>
        </authorList>
    </citation>
    <scope>NUCLEOTIDE SEQUENCE [LARGE SCALE GENOMIC DNA]</scope>
</reference>
<protein>
    <recommendedName>
        <fullName evidence="2">Rho-GAP domain-containing protein</fullName>
    </recommendedName>
</protein>
<evidence type="ECO:0000313" key="3">
    <source>
        <dbReference type="EMBL" id="CEJ83970.1"/>
    </source>
</evidence>
<feature type="compositionally biased region" description="Polar residues" evidence="1">
    <location>
        <begin position="398"/>
        <end position="407"/>
    </location>
</feature>
<feature type="region of interest" description="Disordered" evidence="1">
    <location>
        <begin position="29"/>
        <end position="49"/>
    </location>
</feature>
<proteinExistence type="predicted"/>
<dbReference type="AlphaFoldDB" id="A0A0A1SSA2"/>
<dbReference type="InterPro" id="IPR008936">
    <property type="entry name" value="Rho_GTPase_activation_prot"/>
</dbReference>
<keyword evidence="4" id="KW-1185">Reference proteome</keyword>
<feature type="compositionally biased region" description="Basic and acidic residues" evidence="1">
    <location>
        <begin position="692"/>
        <end position="717"/>
    </location>
</feature>
<feature type="region of interest" description="Disordered" evidence="1">
    <location>
        <begin position="377"/>
        <end position="421"/>
    </location>
</feature>
<dbReference type="STRING" id="1531966.A0A0A1SSA2"/>
<feature type="compositionally biased region" description="Polar residues" evidence="1">
    <location>
        <begin position="557"/>
        <end position="571"/>
    </location>
</feature>
<organism evidence="3 4">
    <name type="scientific">[Torrubiella] hemipterigena</name>
    <dbReference type="NCBI Taxonomy" id="1531966"/>
    <lineage>
        <taxon>Eukaryota</taxon>
        <taxon>Fungi</taxon>
        <taxon>Dikarya</taxon>
        <taxon>Ascomycota</taxon>
        <taxon>Pezizomycotina</taxon>
        <taxon>Sordariomycetes</taxon>
        <taxon>Hypocreomycetidae</taxon>
        <taxon>Hypocreales</taxon>
        <taxon>Clavicipitaceae</taxon>
        <taxon>Clavicipitaceae incertae sedis</taxon>
        <taxon>'Torrubiella' clade</taxon>
    </lineage>
</organism>
<dbReference type="EMBL" id="CDHN01000002">
    <property type="protein sequence ID" value="CEJ83970.1"/>
    <property type="molecule type" value="Genomic_DNA"/>
</dbReference>
<dbReference type="HOGENOM" id="CLU_283693_0_0_1"/>
<sequence length="910" mass="101206">MRLLISDDFKTVEERPLESNPGWFRRMFRSSSQQKPPAESVLRQQTSRRRRGSDLAYAIHSKRDAPLQLDLISMVRLSGKSLLHLPNEYSPCGLHLPTCLRATAQHLAQNPGVNGLFRIPGSVKAVNGLVEYYCRVDKGGTEVTGTVRYASLPAHMQCSVHEVASAFKRLLSMLPGGILGSLSVFDAFIAIHSQLGTNIETSRTKQTKIKARLIALVVGSVESQYRRELICSVLGLLCMIGRHAETAPREDIEGKPLPTNDLMGYRALGIIFGPLLVGDLLDKYSTHLATLESGLVVLPAIASSNWAGGASMNKITIANEVAEMLISCWRDVVRQMKALGVHRHRSGASALKGGIRNQSSLQHLDYRNSDESEINLETNPKLSKGKNLVISRKRPQRQPGTQPTTSAQRHDNNPHDTNTNDDVFYIKGEELYTPNKVKRLDSRRRRLERLQGYHLESLEPQTQIAYEQRHSERISLGNSPSKISSKFHTLTHYQPEPNSTTITRSKPREHLRPISISAGKRRHIEDTLPEHSPNSERKREETGSKRSSVRTLAAMFENQNSPSPGSINYNDRSIRPRRSEISTMKASGRINTISENTNTKGKLSTPRHSSKIPERSPIQTRSGGVRSRIPVTKTVRHAISDSGPLFDKRSPKSYVESPAESSRKAEIHTKQLTPSSKRASCGCQRNVASLQHSKDANKGKAKEKQLPSSREHKESRTNKLPEVAALYIIIDRLYEVLKETSREADGLRTKLKSQSEILEASQLDSTQSDSTYEELLQLRAEVFRWRLKAETAEKKLAAFERFANKVHHIKEVAISSEGCCDDESHSDATITQSLVTRGDEETSVNREQGGAKAPAKGRYDGASSDKAISITTSVEDLGLISEEDLDSIYGDVASLWQAARTLLETGGMQE</sequence>
<dbReference type="OrthoDB" id="9994905at2759"/>
<gene>
    <name evidence="3" type="ORF">VHEMI03334</name>
</gene>
<evidence type="ECO:0000313" key="4">
    <source>
        <dbReference type="Proteomes" id="UP000039046"/>
    </source>
</evidence>
<feature type="compositionally biased region" description="Basic and acidic residues" evidence="1">
    <location>
        <begin position="523"/>
        <end position="544"/>
    </location>
</feature>
<dbReference type="Gene3D" id="1.10.555.10">
    <property type="entry name" value="Rho GTPase activation protein"/>
    <property type="match status" value="1"/>
</dbReference>
<dbReference type="CDD" id="cd00159">
    <property type="entry name" value="RhoGAP"/>
    <property type="match status" value="1"/>
</dbReference>
<dbReference type="SUPFAM" id="SSF48350">
    <property type="entry name" value="GTPase activation domain, GAP"/>
    <property type="match status" value="1"/>
</dbReference>
<dbReference type="Pfam" id="PF00620">
    <property type="entry name" value="RhoGAP"/>
    <property type="match status" value="1"/>
</dbReference>
<dbReference type="Proteomes" id="UP000039046">
    <property type="component" value="Unassembled WGS sequence"/>
</dbReference>
<dbReference type="GO" id="GO:0007165">
    <property type="term" value="P:signal transduction"/>
    <property type="evidence" value="ECO:0007669"/>
    <property type="project" value="InterPro"/>
</dbReference>
<accession>A0A0A1SSA2</accession>
<feature type="region of interest" description="Disordered" evidence="1">
    <location>
        <begin position="514"/>
        <end position="717"/>
    </location>
</feature>
<feature type="region of interest" description="Disordered" evidence="1">
    <location>
        <begin position="836"/>
        <end position="862"/>
    </location>
</feature>